<feature type="compositionally biased region" description="Low complexity" evidence="1">
    <location>
        <begin position="371"/>
        <end position="386"/>
    </location>
</feature>
<dbReference type="EMBL" id="MDYQ01000197">
    <property type="protein sequence ID" value="PRP79095.1"/>
    <property type="molecule type" value="Genomic_DNA"/>
</dbReference>
<organism evidence="2 3">
    <name type="scientific">Planoprotostelium fungivorum</name>
    <dbReference type="NCBI Taxonomy" id="1890364"/>
    <lineage>
        <taxon>Eukaryota</taxon>
        <taxon>Amoebozoa</taxon>
        <taxon>Evosea</taxon>
        <taxon>Variosea</taxon>
        <taxon>Cavosteliida</taxon>
        <taxon>Cavosteliaceae</taxon>
        <taxon>Planoprotostelium</taxon>
    </lineage>
</organism>
<dbReference type="OrthoDB" id="757982at2759"/>
<feature type="region of interest" description="Disordered" evidence="1">
    <location>
        <begin position="365"/>
        <end position="386"/>
    </location>
</feature>
<comment type="caution">
    <text evidence="2">The sequence shown here is derived from an EMBL/GenBank/DDBJ whole genome shotgun (WGS) entry which is preliminary data.</text>
</comment>
<accession>A0A2P6N568</accession>
<sequence length="433" mass="48724">MAVVHKRTSRDGRDIWNGHSRSPPRTPRRPEGRSGCKAEIESAIARKLSNSLLTMTMQTLTGCIDEYGSCAPPEWENTRSWRTPPIIEVVPLSEIAEEQRAKLREVEEQNNRKPVEPPTTSREKRLKPLLRVKDIIGMIDLPPIISPIHVQSSRRERSPSPPPKRRRLSDEDEKRSHHTTDRSDRSKDASSRPPSTSDSSRSSKDVQKRSHRDNRRGVDTKEEAEKIWNEARDIKHEGDTLGRNPQGTRKWIEAALKFMHSARLYEEGRYITEAVTRYDQTVQFCKGIANMLARGEDSDRSLLSVCHECVAVGIMQKMMLTDAIGSMKNNLRTLTQPAHRLLGGYTPIGTPGGNGMSPVVVTPMKTPPTSVPHASPSTTTPSHTLSSSFTDNITDMLLLFESVQAVEKYRPCRMIDIPSFILEARRDLAATPM</sequence>
<feature type="region of interest" description="Disordered" evidence="1">
    <location>
        <begin position="147"/>
        <end position="224"/>
    </location>
</feature>
<dbReference type="InParanoid" id="A0A2P6N568"/>
<evidence type="ECO:0000313" key="2">
    <source>
        <dbReference type="EMBL" id="PRP79095.1"/>
    </source>
</evidence>
<feature type="compositionally biased region" description="Low complexity" evidence="1">
    <location>
        <begin position="191"/>
        <end position="200"/>
    </location>
</feature>
<dbReference type="AlphaFoldDB" id="A0A2P6N568"/>
<name>A0A2P6N568_9EUKA</name>
<evidence type="ECO:0000313" key="3">
    <source>
        <dbReference type="Proteomes" id="UP000241769"/>
    </source>
</evidence>
<evidence type="ECO:0000256" key="1">
    <source>
        <dbReference type="SAM" id="MobiDB-lite"/>
    </source>
</evidence>
<feature type="compositionally biased region" description="Basic and acidic residues" evidence="1">
    <location>
        <begin position="215"/>
        <end position="224"/>
    </location>
</feature>
<proteinExistence type="predicted"/>
<reference evidence="2 3" key="1">
    <citation type="journal article" date="2018" name="Genome Biol. Evol.">
        <title>Multiple Roots of Fruiting Body Formation in Amoebozoa.</title>
        <authorList>
            <person name="Hillmann F."/>
            <person name="Forbes G."/>
            <person name="Novohradska S."/>
            <person name="Ferling I."/>
            <person name="Riege K."/>
            <person name="Groth M."/>
            <person name="Westermann M."/>
            <person name="Marz M."/>
            <person name="Spaller T."/>
            <person name="Winckler T."/>
            <person name="Schaap P."/>
            <person name="Glockner G."/>
        </authorList>
    </citation>
    <scope>NUCLEOTIDE SEQUENCE [LARGE SCALE GENOMIC DNA]</scope>
    <source>
        <strain evidence="2 3">Jena</strain>
    </source>
</reference>
<protein>
    <submittedName>
        <fullName evidence="2">Uncharacterized protein</fullName>
    </submittedName>
</protein>
<gene>
    <name evidence="2" type="ORF">PROFUN_13157</name>
</gene>
<feature type="compositionally biased region" description="Basic and acidic residues" evidence="1">
    <location>
        <begin position="168"/>
        <end position="190"/>
    </location>
</feature>
<feature type="compositionally biased region" description="Basic and acidic residues" evidence="1">
    <location>
        <begin position="104"/>
        <end position="115"/>
    </location>
</feature>
<feature type="region of interest" description="Disordered" evidence="1">
    <location>
        <begin position="104"/>
        <end position="126"/>
    </location>
</feature>
<keyword evidence="3" id="KW-1185">Reference proteome</keyword>
<feature type="region of interest" description="Disordered" evidence="1">
    <location>
        <begin position="1"/>
        <end position="35"/>
    </location>
</feature>
<dbReference type="Proteomes" id="UP000241769">
    <property type="component" value="Unassembled WGS sequence"/>
</dbReference>